<proteinExistence type="predicted"/>
<evidence type="ECO:0008006" key="3">
    <source>
        <dbReference type="Google" id="ProtNLM"/>
    </source>
</evidence>
<protein>
    <recommendedName>
        <fullName evidence="3">Glycine zipper domain-containing protein</fullName>
    </recommendedName>
</protein>
<evidence type="ECO:0000313" key="2">
    <source>
        <dbReference type="Proteomes" id="UP001054846"/>
    </source>
</evidence>
<accession>A0ABY3PN49</accession>
<dbReference type="EMBL" id="CP063845">
    <property type="protein sequence ID" value="UFP95120.1"/>
    <property type="molecule type" value="Genomic_DNA"/>
</dbReference>
<organism evidence="1 2">
    <name type="scientific">Gloeobacter morelensis MG652769</name>
    <dbReference type="NCBI Taxonomy" id="2781736"/>
    <lineage>
        <taxon>Bacteria</taxon>
        <taxon>Bacillati</taxon>
        <taxon>Cyanobacteriota</taxon>
        <taxon>Cyanophyceae</taxon>
        <taxon>Gloeobacterales</taxon>
        <taxon>Gloeobacteraceae</taxon>
        <taxon>Gloeobacter</taxon>
        <taxon>Gloeobacter morelensis</taxon>
    </lineage>
</organism>
<sequence length="191" mass="20527">MEDPSSIFGADWVNHDQEDSELPMIENNWHESNSEEWDDFDDNLQQQEVEIKSYTDTSIESVSEENVGQLTYENWIVQGYTVDLNAEFDPQTGNYATGLQPNSLGCDKTDYDGSLADNVKVGFSGITGAGGTAVGWTLFGEAGAAVLGGPAGAILGGIAGSVLGNTLYNAGIDEAKRSQAECRDKQSQDEE</sequence>
<evidence type="ECO:0000313" key="1">
    <source>
        <dbReference type="EMBL" id="UFP95120.1"/>
    </source>
</evidence>
<dbReference type="RefSeq" id="WP_230842297.1">
    <property type="nucleotide sequence ID" value="NZ_CP063845.1"/>
</dbReference>
<name>A0ABY3PN49_9CYAN</name>
<gene>
    <name evidence="1" type="ORF">ISF26_02380</name>
</gene>
<dbReference type="Proteomes" id="UP001054846">
    <property type="component" value="Chromosome"/>
</dbReference>
<keyword evidence="2" id="KW-1185">Reference proteome</keyword>
<reference evidence="1 2" key="1">
    <citation type="journal article" date="2021" name="Genome Biol. Evol.">
        <title>Complete Genome Sequencing of a Novel Gloeobacter Species from a Waterfall Cave in Mexico.</title>
        <authorList>
            <person name="Saw J.H."/>
            <person name="Cardona T."/>
            <person name="Montejano G."/>
        </authorList>
    </citation>
    <scope>NUCLEOTIDE SEQUENCE [LARGE SCALE GENOMIC DNA]</scope>
    <source>
        <strain evidence="1">MG652769</strain>
    </source>
</reference>